<feature type="repeat" description="TPR" evidence="8">
    <location>
        <begin position="185"/>
        <end position="218"/>
    </location>
</feature>
<dbReference type="PANTHER" id="PTHR44835:SF1">
    <property type="entry name" value="PROTEIN O-GLCNAC TRANSFERASE"/>
    <property type="match status" value="1"/>
</dbReference>
<dbReference type="InterPro" id="IPR029489">
    <property type="entry name" value="OGT/SEC/SPY_C"/>
</dbReference>
<evidence type="ECO:0000256" key="3">
    <source>
        <dbReference type="ARBA" id="ARBA00011970"/>
    </source>
</evidence>
<dbReference type="EMBL" id="FNDI01000007">
    <property type="protein sequence ID" value="SDH72486.1"/>
    <property type="molecule type" value="Genomic_DNA"/>
</dbReference>
<keyword evidence="7 8" id="KW-0802">TPR repeat</keyword>
<dbReference type="SMART" id="SM00028">
    <property type="entry name" value="TPR"/>
    <property type="match status" value="6"/>
</dbReference>
<keyword evidence="11" id="KW-1185">Reference proteome</keyword>
<gene>
    <name evidence="10" type="ORF">SAMN04487926_107174</name>
</gene>
<dbReference type="SUPFAM" id="SSF48452">
    <property type="entry name" value="TPR-like"/>
    <property type="match status" value="1"/>
</dbReference>
<evidence type="ECO:0000256" key="8">
    <source>
        <dbReference type="PROSITE-ProRule" id="PRU00339"/>
    </source>
</evidence>
<dbReference type="EC" id="2.4.1.255" evidence="3"/>
<dbReference type="Gene3D" id="1.25.40.10">
    <property type="entry name" value="Tetratricopeptide repeat domain"/>
    <property type="match status" value="3"/>
</dbReference>
<dbReference type="InterPro" id="IPR011990">
    <property type="entry name" value="TPR-like_helical_dom_sf"/>
</dbReference>
<dbReference type="InterPro" id="IPR051939">
    <property type="entry name" value="Glycosyltr_41/O-GlcNAc_trsf"/>
</dbReference>
<keyword evidence="4" id="KW-0328">Glycosyltransferase</keyword>
<evidence type="ECO:0000256" key="7">
    <source>
        <dbReference type="ARBA" id="ARBA00022803"/>
    </source>
</evidence>
<evidence type="ECO:0000256" key="2">
    <source>
        <dbReference type="ARBA" id="ARBA00005386"/>
    </source>
</evidence>
<keyword evidence="6" id="KW-0677">Repeat</keyword>
<dbReference type="Gene3D" id="3.40.50.11380">
    <property type="match status" value="1"/>
</dbReference>
<protein>
    <recommendedName>
        <fullName evidence="3">protein O-GlcNAc transferase</fullName>
        <ecNumber evidence="3">2.4.1.255</ecNumber>
    </recommendedName>
</protein>
<evidence type="ECO:0000256" key="4">
    <source>
        <dbReference type="ARBA" id="ARBA00022676"/>
    </source>
</evidence>
<evidence type="ECO:0000259" key="9">
    <source>
        <dbReference type="Pfam" id="PF13844"/>
    </source>
</evidence>
<feature type="domain" description="O-GlcNAc transferase C-terminal" evidence="9">
    <location>
        <begin position="294"/>
        <end position="457"/>
    </location>
</feature>
<feature type="repeat" description="TPR" evidence="8">
    <location>
        <begin position="83"/>
        <end position="116"/>
    </location>
</feature>
<evidence type="ECO:0000256" key="6">
    <source>
        <dbReference type="ARBA" id="ARBA00022737"/>
    </source>
</evidence>
<proteinExistence type="inferred from homology"/>
<feature type="repeat" description="TPR" evidence="8">
    <location>
        <begin position="117"/>
        <end position="150"/>
    </location>
</feature>
<dbReference type="GO" id="GO:0097363">
    <property type="term" value="F:protein O-acetylglucosaminyltransferase activity"/>
    <property type="evidence" value="ECO:0007669"/>
    <property type="project" value="UniProtKB-EC"/>
</dbReference>
<evidence type="ECO:0000256" key="5">
    <source>
        <dbReference type="ARBA" id="ARBA00022679"/>
    </source>
</evidence>
<reference evidence="10" key="1">
    <citation type="submission" date="2016-10" db="EMBL/GenBank/DDBJ databases">
        <authorList>
            <person name="Varghese N."/>
            <person name="Submissions S."/>
        </authorList>
    </citation>
    <scope>NUCLEOTIDE SEQUENCE [LARGE SCALE GENOMIC DNA]</scope>
    <source>
        <strain evidence="10">YR281</strain>
    </source>
</reference>
<sequence length="701" mass="76797">MLTLPPSPAQSAPFDAAALLQSAFAHHQAGRLAEAAAFYKQILQQDTAHPDAMHFLGVLVCDAGHLETGIGLIEKSIQLHPNAIYLNNLGNMRGRARNFQSAVAAYRAALAIAPDYAEAHNNLGHALRESGDPMAALECSYHALRLNPEFAQAWVNRGNALLDLGSDEEALESYVKAIALNPNDVNAHNNVGNILEKYGRSAEAVASYRRALALEPACAMLHNNLGNVLRDQGQLDEACARYRQAVSLDAGFAQAHSNLLLLLNTRPDVLLDEQCAEARAYGECQTSKARAFAHPAHVMHLTQSDAAAKRLRIGFVSGDLNSHPVGFFLESVLGHLDGTQLELVAYATRKRDDAVSQRLMSHFSAWRDVSRLDDEACARCIHDDGIDILVDLSGHTNHNRLPVFAWKPAPVQATWLGYFATTGLASIDYVIADRHVLPPSEASQFVETAWHLPDSYLCFTPPNIDIDVGPLPATASGENGAITFGCFNHLVKLNDAVMALWARVLAAVPGSRLLLKTRQLDDLTVQQTTRERFAAHGVDGARLMLEGQSPRAELLAAYNRVDIALDPFPYAGGTTSVEALWMGVPVLTRRGERFLSHVGESIVNTAHLPDWIAQSDDDYVAKAVRFSTQPNHLAALRSTLRERLLASPLCDAARFAGHLEHAFRGMWTRYVACLHADDRHVAQRDRHLMEDARNQAERNFA</sequence>
<dbReference type="InterPro" id="IPR019734">
    <property type="entry name" value="TPR_rpt"/>
</dbReference>
<comment type="caution">
    <text evidence="10">The sequence shown here is derived from an EMBL/GenBank/DDBJ whole genome shotgun (WGS) entry which is preliminary data.</text>
</comment>
<accession>A0A7Z7B5K1</accession>
<dbReference type="Pfam" id="PF13844">
    <property type="entry name" value="Glyco_transf_41"/>
    <property type="match status" value="2"/>
</dbReference>
<feature type="repeat" description="TPR" evidence="8">
    <location>
        <begin position="219"/>
        <end position="252"/>
    </location>
</feature>
<dbReference type="Proteomes" id="UP000198900">
    <property type="component" value="Unassembled WGS sequence"/>
</dbReference>
<dbReference type="Pfam" id="PF13414">
    <property type="entry name" value="TPR_11"/>
    <property type="match status" value="3"/>
</dbReference>
<evidence type="ECO:0000313" key="11">
    <source>
        <dbReference type="Proteomes" id="UP000198900"/>
    </source>
</evidence>
<organism evidence="10 11">
    <name type="scientific">Paraburkholderia steynii</name>
    <dbReference type="NCBI Taxonomy" id="1245441"/>
    <lineage>
        <taxon>Bacteria</taxon>
        <taxon>Pseudomonadati</taxon>
        <taxon>Pseudomonadota</taxon>
        <taxon>Betaproteobacteria</taxon>
        <taxon>Burkholderiales</taxon>
        <taxon>Burkholderiaceae</taxon>
        <taxon>Paraburkholderia</taxon>
    </lineage>
</organism>
<evidence type="ECO:0000313" key="10">
    <source>
        <dbReference type="EMBL" id="SDH72486.1"/>
    </source>
</evidence>
<dbReference type="Gene3D" id="3.40.50.2000">
    <property type="entry name" value="Glycogen Phosphorylase B"/>
    <property type="match status" value="1"/>
</dbReference>
<dbReference type="SUPFAM" id="SSF53756">
    <property type="entry name" value="UDP-Glycosyltransferase/glycogen phosphorylase"/>
    <property type="match status" value="1"/>
</dbReference>
<name>A0A7Z7B5K1_9BURK</name>
<dbReference type="PROSITE" id="PS50005">
    <property type="entry name" value="TPR"/>
    <property type="match status" value="5"/>
</dbReference>
<feature type="repeat" description="TPR" evidence="8">
    <location>
        <begin position="151"/>
        <end position="184"/>
    </location>
</feature>
<comment type="pathway">
    <text evidence="1">Protein modification; protein glycosylation.</text>
</comment>
<keyword evidence="5 10" id="KW-0808">Transferase</keyword>
<comment type="similarity">
    <text evidence="2">Belongs to the glycosyltransferase 41 family. O-GlcNAc transferase subfamily.</text>
</comment>
<dbReference type="AlphaFoldDB" id="A0A7Z7B5K1"/>
<dbReference type="PROSITE" id="PS50293">
    <property type="entry name" value="TPR_REGION"/>
    <property type="match status" value="1"/>
</dbReference>
<dbReference type="PANTHER" id="PTHR44835">
    <property type="entry name" value="UDP-N-ACETYLGLUCOSAMINE--PEPTIDE N-ACETYLGLUCOSAMINYLTRANSFERASE SPINDLY-RELATED"/>
    <property type="match status" value="1"/>
</dbReference>
<feature type="domain" description="O-GlcNAc transferase C-terminal" evidence="9">
    <location>
        <begin position="479"/>
        <end position="656"/>
    </location>
</feature>
<evidence type="ECO:0000256" key="1">
    <source>
        <dbReference type="ARBA" id="ARBA00004922"/>
    </source>
</evidence>